<feature type="binding site" evidence="5">
    <location>
        <position position="335"/>
    </location>
    <ligand>
        <name>a divalent metal cation</name>
        <dbReference type="ChEBI" id="CHEBI:60240"/>
        <label>1</label>
    </ligand>
</feature>
<dbReference type="GO" id="GO:0005737">
    <property type="term" value="C:cytoplasm"/>
    <property type="evidence" value="ECO:0007669"/>
    <property type="project" value="TreeGrafter"/>
</dbReference>
<dbReference type="Proteomes" id="UP000004018">
    <property type="component" value="Unassembled WGS sequence"/>
</dbReference>
<dbReference type="PANTHER" id="PTHR13799:SF14">
    <property type="entry name" value="GTP CYCLOHYDROLASE 1 TYPE 2 HOMOLOG"/>
    <property type="match status" value="1"/>
</dbReference>
<dbReference type="Proteomes" id="UP000003242">
    <property type="component" value="Unassembled WGS sequence"/>
</dbReference>
<dbReference type="eggNOG" id="COG0327">
    <property type="taxonomic scope" value="Bacteria"/>
</dbReference>
<accession>D3LUC4</accession>
<evidence type="ECO:0000313" key="8">
    <source>
        <dbReference type="Proteomes" id="UP000003242"/>
    </source>
</evidence>
<reference evidence="7 9" key="3">
    <citation type="submission" date="2011-04" db="EMBL/GenBank/DDBJ databases">
        <authorList>
            <person name="Harkins D.M."/>
            <person name="Madupu R."/>
            <person name="Durkin A.S."/>
            <person name="Torralba M."/>
            <person name="Methe B."/>
            <person name="Sutton G.G."/>
            <person name="Nelson K.E."/>
        </authorList>
    </citation>
    <scope>NUCLEOTIDE SEQUENCE [LARGE SCALE GENOMIC DNA]</scope>
    <source>
        <strain evidence="7 9">UPII 199-6</strain>
    </source>
</reference>
<name>D3LUC4_9FIRM</name>
<dbReference type="PIRSF" id="PIRSF037489">
    <property type="entry name" value="UCP037489_NIF3_YqfO"/>
    <property type="match status" value="1"/>
</dbReference>
<evidence type="ECO:0000313" key="6">
    <source>
        <dbReference type="EMBL" id="EFD94198.1"/>
    </source>
</evidence>
<organism evidence="6 8">
    <name type="scientific">Megasphaera lornae</name>
    <dbReference type="NCBI Taxonomy" id="1000568"/>
    <lineage>
        <taxon>Bacteria</taxon>
        <taxon>Bacillati</taxon>
        <taxon>Bacillota</taxon>
        <taxon>Negativicutes</taxon>
        <taxon>Veillonellales</taxon>
        <taxon>Veillonellaceae</taxon>
        <taxon>Megasphaera</taxon>
    </lineage>
</organism>
<feature type="binding site" evidence="5">
    <location>
        <position position="66"/>
    </location>
    <ligand>
        <name>a divalent metal cation</name>
        <dbReference type="ChEBI" id="CHEBI:60240"/>
        <label>1</label>
    </ligand>
</feature>
<sequence length="373" mass="40307">MSVTVGDIVAYLKELAPLSLKESWDNPGLLVGNPEEPVQKVMTTLDVMKEGVAYAVAQGVQLIVSHHPIIMKGVKALRTDTYDGQLYQQLLSHHIAVYCAHTNLDSARGGVNDVLAERLQLQHTAVFIPGWEDALYKIVVYVPHTHAAQLRSVLGKAGAGYIGKYRDCSFSVSGQGRFTPQDGTHPFIGMPGKAETVAEERIETIVPGSRLSAVIETMVAAHPYEEPAYDIYPLKNEGEKLGLGRVGMLPKPLSGTEALHRVKEALGVQTLAFAGNTEVMVRKVAVLGGSGADFISQAKAAGAQLYVTGDVKYHVAQEAIKAGILLADGGHYGTESPVVPVLCRQLEQAAKERGWQLECLIDPTSRDMIQHLR</sequence>
<evidence type="ECO:0000256" key="1">
    <source>
        <dbReference type="ARBA" id="ARBA00006964"/>
    </source>
</evidence>
<evidence type="ECO:0000313" key="9">
    <source>
        <dbReference type="Proteomes" id="UP000004018"/>
    </source>
</evidence>
<dbReference type="SUPFAM" id="SSF102705">
    <property type="entry name" value="NIF3 (NGG1p interacting factor 3)-like"/>
    <property type="match status" value="1"/>
</dbReference>
<dbReference type="Gene3D" id="3.40.1390.30">
    <property type="entry name" value="NIF3 (NGG1p interacting factor 3)-like"/>
    <property type="match status" value="1"/>
</dbReference>
<proteinExistence type="inferred from homology"/>
<evidence type="ECO:0000256" key="3">
    <source>
        <dbReference type="ARBA" id="ARBA00022723"/>
    </source>
</evidence>
<evidence type="ECO:0000313" key="7">
    <source>
        <dbReference type="EMBL" id="EGL35121.1"/>
    </source>
</evidence>
<keyword evidence="3 4" id="KW-0479">Metal-binding</keyword>
<gene>
    <name evidence="6" type="ORF">HMPREF0889_1318</name>
    <name evidence="7" type="ORF">HMPREF1039_0648</name>
</gene>
<dbReference type="InterPro" id="IPR015867">
    <property type="entry name" value="N-reg_PII/ATP_PRibTrfase_C"/>
</dbReference>
<reference evidence="8" key="1">
    <citation type="submission" date="2009-12" db="EMBL/GenBank/DDBJ databases">
        <title>Sequence of Clostridiales genomosp. BVAB3 str. UPII9-5.</title>
        <authorList>
            <person name="Madupu R."/>
            <person name="Durkin A.S."/>
            <person name="Torralba M."/>
            <person name="Methe B."/>
            <person name="Sutton G.G."/>
            <person name="Strausberg R.L."/>
            <person name="Nelson K.E."/>
        </authorList>
    </citation>
    <scope>NUCLEOTIDE SEQUENCE [LARGE SCALE GENOMIC DNA]</scope>
    <source>
        <strain evidence="8">28L</strain>
    </source>
</reference>
<dbReference type="InterPro" id="IPR017221">
    <property type="entry name" value="DUF34/NIF3_bac"/>
</dbReference>
<dbReference type="NCBIfam" id="TIGR00486">
    <property type="entry name" value="YbgI_SA1388"/>
    <property type="match status" value="1"/>
</dbReference>
<feature type="binding site" evidence="5">
    <location>
        <position position="105"/>
    </location>
    <ligand>
        <name>a divalent metal cation</name>
        <dbReference type="ChEBI" id="CHEBI:60240"/>
        <label>1</label>
    </ligand>
</feature>
<dbReference type="EMBL" id="ADGP01000017">
    <property type="protein sequence ID" value="EFD94198.1"/>
    <property type="molecule type" value="Genomic_DNA"/>
</dbReference>
<dbReference type="STRING" id="699218.HMPREF0889_1318"/>
<protein>
    <recommendedName>
        <fullName evidence="2 4">GTP cyclohydrolase 1 type 2 homolog</fullName>
    </recommendedName>
</protein>
<evidence type="ECO:0000256" key="2">
    <source>
        <dbReference type="ARBA" id="ARBA00022112"/>
    </source>
</evidence>
<reference evidence="6" key="2">
    <citation type="submission" date="2009-12" db="EMBL/GenBank/DDBJ databases">
        <authorList>
            <person name="Madupu R."/>
            <person name="Durkin A.S."/>
            <person name="Torralba M."/>
            <person name="Methe B."/>
            <person name="Sutton G.G."/>
            <person name="Strausberg R.L."/>
            <person name="Nelson K.E."/>
        </authorList>
    </citation>
    <scope>NUCLEOTIDE SEQUENCE</scope>
    <source>
        <strain evidence="6">28L</strain>
    </source>
</reference>
<dbReference type="FunFam" id="3.40.1390.30:FF:000001">
    <property type="entry name" value="GTP cyclohydrolase 1 type 2"/>
    <property type="match status" value="1"/>
</dbReference>
<feature type="binding site" evidence="5">
    <location>
        <position position="331"/>
    </location>
    <ligand>
        <name>a divalent metal cation</name>
        <dbReference type="ChEBI" id="CHEBI:60240"/>
        <label>1</label>
    </ligand>
</feature>
<dbReference type="RefSeq" id="WP_007391813.1">
    <property type="nucleotide sequence ID" value="NZ_ADGP01000017.1"/>
</dbReference>
<dbReference type="OrthoDB" id="9792792at2"/>
<keyword evidence="9" id="KW-1185">Reference proteome</keyword>
<evidence type="ECO:0000256" key="5">
    <source>
        <dbReference type="PIRSR" id="PIRSR602678-1"/>
    </source>
</evidence>
<dbReference type="Pfam" id="PF01784">
    <property type="entry name" value="DUF34_NIF3"/>
    <property type="match status" value="1"/>
</dbReference>
<evidence type="ECO:0000256" key="4">
    <source>
        <dbReference type="PIRNR" id="PIRNR037489"/>
    </source>
</evidence>
<dbReference type="Gene3D" id="3.30.70.120">
    <property type="match status" value="1"/>
</dbReference>
<dbReference type="InterPro" id="IPR036069">
    <property type="entry name" value="DUF34/NIF3_sf"/>
</dbReference>
<dbReference type="PANTHER" id="PTHR13799">
    <property type="entry name" value="NGG1 INTERACTING FACTOR 3"/>
    <property type="match status" value="1"/>
</dbReference>
<dbReference type="EMBL" id="AFIJ01000045">
    <property type="protein sequence ID" value="EGL35121.1"/>
    <property type="molecule type" value="Genomic_DNA"/>
</dbReference>
<comment type="caution">
    <text evidence="6">The sequence shown here is derived from an EMBL/GenBank/DDBJ whole genome shotgun (WGS) entry which is preliminary data.</text>
</comment>
<dbReference type="FunFam" id="3.30.70.120:FF:000006">
    <property type="entry name" value="GTP cyclohydrolase 1 type 2 homolog"/>
    <property type="match status" value="1"/>
</dbReference>
<dbReference type="GO" id="GO:0046872">
    <property type="term" value="F:metal ion binding"/>
    <property type="evidence" value="ECO:0007669"/>
    <property type="project" value="UniProtKB-UniRule"/>
</dbReference>
<feature type="binding site" evidence="5">
    <location>
        <position position="67"/>
    </location>
    <ligand>
        <name>a divalent metal cation</name>
        <dbReference type="ChEBI" id="CHEBI:60240"/>
        <label>1</label>
    </ligand>
</feature>
<dbReference type="InterPro" id="IPR002678">
    <property type="entry name" value="DUF34/NIF3"/>
</dbReference>
<dbReference type="AlphaFoldDB" id="D3LUC4"/>
<comment type="similarity">
    <text evidence="1 4">Belongs to the GTP cyclohydrolase I type 2/NIF3 family.</text>
</comment>